<keyword evidence="3" id="KW-1185">Reference proteome</keyword>
<feature type="coiled-coil region" evidence="1">
    <location>
        <begin position="42"/>
        <end position="69"/>
    </location>
</feature>
<feature type="coiled-coil region" evidence="1">
    <location>
        <begin position="135"/>
        <end position="189"/>
    </location>
</feature>
<name>A0AA88KRQ1_NAELO</name>
<comment type="caution">
    <text evidence="2">The sequence shown here is derived from an EMBL/GenBank/DDBJ whole genome shotgun (WGS) entry which is preliminary data.</text>
</comment>
<dbReference type="RefSeq" id="XP_044555380.1">
    <property type="nucleotide sequence ID" value="XM_044696942.1"/>
</dbReference>
<keyword evidence="1" id="KW-0175">Coiled coil</keyword>
<evidence type="ECO:0000313" key="3">
    <source>
        <dbReference type="Proteomes" id="UP000816034"/>
    </source>
</evidence>
<dbReference type="Proteomes" id="UP000816034">
    <property type="component" value="Unassembled WGS sequence"/>
</dbReference>
<dbReference type="GeneID" id="68099471"/>
<protein>
    <submittedName>
        <fullName evidence="2">Uncharacterized protein</fullName>
    </submittedName>
</protein>
<dbReference type="EMBL" id="PYSW02000002">
    <property type="protein sequence ID" value="KAG2393486.1"/>
    <property type="molecule type" value="Genomic_DNA"/>
</dbReference>
<reference evidence="2 3" key="1">
    <citation type="journal article" date="2018" name="BMC Genomics">
        <title>The genome of Naegleria lovaniensis, the basis for a comparative approach to unravel pathogenicity factors of the human pathogenic amoeba N. fowleri.</title>
        <authorList>
            <person name="Liechti N."/>
            <person name="Schurch N."/>
            <person name="Bruggmann R."/>
            <person name="Wittwer M."/>
        </authorList>
    </citation>
    <scope>NUCLEOTIDE SEQUENCE [LARGE SCALE GENOMIC DNA]</scope>
    <source>
        <strain evidence="2 3">ATCC 30569</strain>
    </source>
</reference>
<sequence>MELLQDLQKHFQSLVFNINLQYGNMISMNEFLENCQKHSLMMQDLVDLFEKISERYLKLEEENRKYRDVIVAMKLKYSGELIRIKEDLHNLRKDSQEQGNLHHEEALQIFHAWTYAVNAFENTSKSIVNNMWKSNQELTAKLKLSEKENNQLKVELNNSSRLSAQDHLIEELETQLKSLKKEKDAVVDENKLLAVSINSTNEQLQTELQRNSELVHHTECLCGKIDELQKENLLLKEDNSSLRIRNTTISKMFEEQFRIISERVHVLSLSNTESETTIQHELESLRMMSHQFQSSFLQELVTQRARINKLERLTRKLKQENHALEQSVKDTLSSYKRLLRMGNLHDQYFVLK</sequence>
<gene>
    <name evidence="2" type="ORF">C9374_007017</name>
</gene>
<evidence type="ECO:0000256" key="1">
    <source>
        <dbReference type="SAM" id="Coils"/>
    </source>
</evidence>
<dbReference type="AlphaFoldDB" id="A0AA88KRQ1"/>
<feature type="coiled-coil region" evidence="1">
    <location>
        <begin position="300"/>
        <end position="330"/>
    </location>
</feature>
<evidence type="ECO:0000313" key="2">
    <source>
        <dbReference type="EMBL" id="KAG2393486.1"/>
    </source>
</evidence>
<accession>A0AA88KRQ1</accession>
<proteinExistence type="predicted"/>
<organism evidence="2 3">
    <name type="scientific">Naegleria lovaniensis</name>
    <name type="common">Amoeba</name>
    <dbReference type="NCBI Taxonomy" id="51637"/>
    <lineage>
        <taxon>Eukaryota</taxon>
        <taxon>Discoba</taxon>
        <taxon>Heterolobosea</taxon>
        <taxon>Tetramitia</taxon>
        <taxon>Eutetramitia</taxon>
        <taxon>Vahlkampfiidae</taxon>
        <taxon>Naegleria</taxon>
    </lineage>
</organism>